<accession>A0ABQ4Y7K8</accession>
<evidence type="ECO:0000313" key="2">
    <source>
        <dbReference type="EMBL" id="GJS73352.1"/>
    </source>
</evidence>
<proteinExistence type="predicted"/>
<dbReference type="EMBL" id="BQNB010010148">
    <property type="protein sequence ID" value="GJS73352.1"/>
    <property type="molecule type" value="Genomic_DNA"/>
</dbReference>
<evidence type="ECO:0000256" key="1">
    <source>
        <dbReference type="SAM" id="MobiDB-lite"/>
    </source>
</evidence>
<protein>
    <submittedName>
        <fullName evidence="2">Uncharacterized protein</fullName>
    </submittedName>
</protein>
<dbReference type="Proteomes" id="UP001151760">
    <property type="component" value="Unassembled WGS sequence"/>
</dbReference>
<reference evidence="2" key="1">
    <citation type="journal article" date="2022" name="Int. J. Mol. Sci.">
        <title>Draft Genome of Tanacetum Coccineum: Genomic Comparison of Closely Related Tanacetum-Family Plants.</title>
        <authorList>
            <person name="Yamashiro T."/>
            <person name="Shiraishi A."/>
            <person name="Nakayama K."/>
            <person name="Satake H."/>
        </authorList>
    </citation>
    <scope>NUCLEOTIDE SEQUENCE</scope>
</reference>
<reference evidence="2" key="2">
    <citation type="submission" date="2022-01" db="EMBL/GenBank/DDBJ databases">
        <authorList>
            <person name="Yamashiro T."/>
            <person name="Shiraishi A."/>
            <person name="Satake H."/>
            <person name="Nakayama K."/>
        </authorList>
    </citation>
    <scope>NUCLEOTIDE SEQUENCE</scope>
</reference>
<evidence type="ECO:0000313" key="3">
    <source>
        <dbReference type="Proteomes" id="UP001151760"/>
    </source>
</evidence>
<name>A0ABQ4Y7K8_9ASTR</name>
<sequence length="237" mass="26339">MDAQAKRACDLRRGRMESSDRSGEFGVIMKMHPNRGGVLNNIDKDVIDEVNVDMPVGDNQEQSAKEREVDTSVEDSDAPITIKEITLAQTLIQIKAGSRKLKETEESSKGAEDEVEANKSKKAKSTKEKAKGSRKKMLDEHEEVEEDDEAELKKHLVIVKDDEIVIDDIPLATNPPVIVEYKLLKEGIMKMNIKFRGGLLGLKRLQGFLELLLLSTAGTKVYATGLQLLEDLLLPKG</sequence>
<comment type="caution">
    <text evidence="2">The sequence shown here is derived from an EMBL/GenBank/DDBJ whole genome shotgun (WGS) entry which is preliminary data.</text>
</comment>
<feature type="region of interest" description="Disordered" evidence="1">
    <location>
        <begin position="1"/>
        <end position="22"/>
    </location>
</feature>
<feature type="region of interest" description="Disordered" evidence="1">
    <location>
        <begin position="98"/>
        <end position="146"/>
    </location>
</feature>
<keyword evidence="3" id="KW-1185">Reference proteome</keyword>
<feature type="compositionally biased region" description="Basic and acidic residues" evidence="1">
    <location>
        <begin position="100"/>
        <end position="139"/>
    </location>
</feature>
<feature type="region of interest" description="Disordered" evidence="1">
    <location>
        <begin position="54"/>
        <end position="76"/>
    </location>
</feature>
<gene>
    <name evidence="2" type="ORF">Tco_0706193</name>
</gene>
<organism evidence="2 3">
    <name type="scientific">Tanacetum coccineum</name>
    <dbReference type="NCBI Taxonomy" id="301880"/>
    <lineage>
        <taxon>Eukaryota</taxon>
        <taxon>Viridiplantae</taxon>
        <taxon>Streptophyta</taxon>
        <taxon>Embryophyta</taxon>
        <taxon>Tracheophyta</taxon>
        <taxon>Spermatophyta</taxon>
        <taxon>Magnoliopsida</taxon>
        <taxon>eudicotyledons</taxon>
        <taxon>Gunneridae</taxon>
        <taxon>Pentapetalae</taxon>
        <taxon>asterids</taxon>
        <taxon>campanulids</taxon>
        <taxon>Asterales</taxon>
        <taxon>Asteraceae</taxon>
        <taxon>Asteroideae</taxon>
        <taxon>Anthemideae</taxon>
        <taxon>Anthemidinae</taxon>
        <taxon>Tanacetum</taxon>
    </lineage>
</organism>